<keyword evidence="1" id="KW-0812">Transmembrane</keyword>
<feature type="transmembrane region" description="Helical" evidence="1">
    <location>
        <begin position="16"/>
        <end position="39"/>
    </location>
</feature>
<evidence type="ECO:0000256" key="1">
    <source>
        <dbReference type="SAM" id="Phobius"/>
    </source>
</evidence>
<reference evidence="2" key="2">
    <citation type="journal article" date="2015" name="Fish Shellfish Immunol.">
        <title>Early steps in the European eel (Anguilla anguilla)-Vibrio vulnificus interaction in the gills: Role of the RtxA13 toxin.</title>
        <authorList>
            <person name="Callol A."/>
            <person name="Pajuelo D."/>
            <person name="Ebbesson L."/>
            <person name="Teles M."/>
            <person name="MacKenzie S."/>
            <person name="Amaro C."/>
        </authorList>
    </citation>
    <scope>NUCLEOTIDE SEQUENCE</scope>
</reference>
<dbReference type="EMBL" id="GBXM01065577">
    <property type="protein sequence ID" value="JAH43000.1"/>
    <property type="molecule type" value="Transcribed_RNA"/>
</dbReference>
<dbReference type="EMBL" id="GBXM01082644">
    <property type="protein sequence ID" value="JAH25933.1"/>
    <property type="molecule type" value="Transcribed_RNA"/>
</dbReference>
<proteinExistence type="predicted"/>
<name>A0A0E9RC73_ANGAN</name>
<reference evidence="2" key="1">
    <citation type="submission" date="2014-11" db="EMBL/GenBank/DDBJ databases">
        <authorList>
            <person name="Amaro Gonzalez C."/>
        </authorList>
    </citation>
    <scope>NUCLEOTIDE SEQUENCE</scope>
</reference>
<keyword evidence="1" id="KW-1133">Transmembrane helix</keyword>
<accession>A0A0E9RC73</accession>
<evidence type="ECO:0000313" key="2">
    <source>
        <dbReference type="EMBL" id="JAH25933.1"/>
    </source>
</evidence>
<sequence>MQNVAGKKTLPTIPWVLWYFCHFSPALVLPSLINLPLAVKDRWPVCSRYVA</sequence>
<protein>
    <submittedName>
        <fullName evidence="2">Uncharacterized protein</fullName>
    </submittedName>
</protein>
<organism evidence="2">
    <name type="scientific">Anguilla anguilla</name>
    <name type="common">European freshwater eel</name>
    <name type="synonym">Muraena anguilla</name>
    <dbReference type="NCBI Taxonomy" id="7936"/>
    <lineage>
        <taxon>Eukaryota</taxon>
        <taxon>Metazoa</taxon>
        <taxon>Chordata</taxon>
        <taxon>Craniata</taxon>
        <taxon>Vertebrata</taxon>
        <taxon>Euteleostomi</taxon>
        <taxon>Actinopterygii</taxon>
        <taxon>Neopterygii</taxon>
        <taxon>Teleostei</taxon>
        <taxon>Anguilliformes</taxon>
        <taxon>Anguillidae</taxon>
        <taxon>Anguilla</taxon>
    </lineage>
</organism>
<keyword evidence="1" id="KW-0472">Membrane</keyword>
<dbReference type="AlphaFoldDB" id="A0A0E9RC73"/>